<gene>
    <name evidence="1" type="ORF">NDU88_002173</name>
</gene>
<dbReference type="Proteomes" id="UP001066276">
    <property type="component" value="Chromosome 7"/>
</dbReference>
<evidence type="ECO:0000313" key="2">
    <source>
        <dbReference type="Proteomes" id="UP001066276"/>
    </source>
</evidence>
<protein>
    <submittedName>
        <fullName evidence="1">Uncharacterized protein</fullName>
    </submittedName>
</protein>
<proteinExistence type="predicted"/>
<sequence>MLRRPATAGMQRSINHGVIWARGCLECHPERKLSANLLEEKVLGSDAGLAVTGMIGPREPYGRAILVMQSLPPLVAPPSCGQRHGVVVMAPAVGLWQEGRPGSVAALSVQIPRTGAWGRTHIQIGICPGTTRSRGGEHELLARKALRCWLVPVVLPLPVGLAAAGGAARACGLQEDSVT</sequence>
<evidence type="ECO:0000313" key="1">
    <source>
        <dbReference type="EMBL" id="KAJ1123705.1"/>
    </source>
</evidence>
<dbReference type="EMBL" id="JANPWB010000011">
    <property type="protein sequence ID" value="KAJ1123705.1"/>
    <property type="molecule type" value="Genomic_DNA"/>
</dbReference>
<name>A0AAV7P651_PLEWA</name>
<keyword evidence="2" id="KW-1185">Reference proteome</keyword>
<comment type="caution">
    <text evidence="1">The sequence shown here is derived from an EMBL/GenBank/DDBJ whole genome shotgun (WGS) entry which is preliminary data.</text>
</comment>
<dbReference type="AlphaFoldDB" id="A0AAV7P651"/>
<organism evidence="1 2">
    <name type="scientific">Pleurodeles waltl</name>
    <name type="common">Iberian ribbed newt</name>
    <dbReference type="NCBI Taxonomy" id="8319"/>
    <lineage>
        <taxon>Eukaryota</taxon>
        <taxon>Metazoa</taxon>
        <taxon>Chordata</taxon>
        <taxon>Craniata</taxon>
        <taxon>Vertebrata</taxon>
        <taxon>Euteleostomi</taxon>
        <taxon>Amphibia</taxon>
        <taxon>Batrachia</taxon>
        <taxon>Caudata</taxon>
        <taxon>Salamandroidea</taxon>
        <taxon>Salamandridae</taxon>
        <taxon>Pleurodelinae</taxon>
        <taxon>Pleurodeles</taxon>
    </lineage>
</organism>
<reference evidence="1" key="1">
    <citation type="journal article" date="2022" name="bioRxiv">
        <title>Sequencing and chromosome-scale assembly of the giantPleurodeles waltlgenome.</title>
        <authorList>
            <person name="Brown T."/>
            <person name="Elewa A."/>
            <person name="Iarovenko S."/>
            <person name="Subramanian E."/>
            <person name="Araus A.J."/>
            <person name="Petzold A."/>
            <person name="Susuki M."/>
            <person name="Suzuki K.-i.T."/>
            <person name="Hayashi T."/>
            <person name="Toyoda A."/>
            <person name="Oliveira C."/>
            <person name="Osipova E."/>
            <person name="Leigh N.D."/>
            <person name="Simon A."/>
            <person name="Yun M.H."/>
        </authorList>
    </citation>
    <scope>NUCLEOTIDE SEQUENCE</scope>
    <source>
        <strain evidence="1">20211129_DDA</strain>
        <tissue evidence="1">Liver</tissue>
    </source>
</reference>
<accession>A0AAV7P651</accession>